<dbReference type="InterPro" id="IPR020449">
    <property type="entry name" value="Tscrpt_reg_AraC-type_HTH"/>
</dbReference>
<dbReference type="EMBL" id="VVYV01000031">
    <property type="protein sequence ID" value="KAA5415660.1"/>
    <property type="molecule type" value="Genomic_DNA"/>
</dbReference>
<dbReference type="GO" id="GO:0043565">
    <property type="term" value="F:sequence-specific DNA binding"/>
    <property type="evidence" value="ECO:0007669"/>
    <property type="project" value="InterPro"/>
</dbReference>
<accession>A0A108THN5</accession>
<evidence type="ECO:0000313" key="6">
    <source>
        <dbReference type="Proteomes" id="UP000448877"/>
    </source>
</evidence>
<keyword evidence="3" id="KW-0804">Transcription</keyword>
<dbReference type="AlphaFoldDB" id="A0A108THN5"/>
<evidence type="ECO:0000313" key="5">
    <source>
        <dbReference type="EMBL" id="KAA5415660.1"/>
    </source>
</evidence>
<name>A0A108THN5_9BACE</name>
<reference evidence="5 6" key="1">
    <citation type="journal article" date="2019" name="Nat. Med.">
        <title>A library of human gut bacterial isolates paired with longitudinal multiomics data enables mechanistic microbiome research.</title>
        <authorList>
            <person name="Poyet M."/>
            <person name="Groussin M."/>
            <person name="Gibbons S.M."/>
            <person name="Avila-Pacheco J."/>
            <person name="Jiang X."/>
            <person name="Kearney S.M."/>
            <person name="Perrotta A.R."/>
            <person name="Berdy B."/>
            <person name="Zhao S."/>
            <person name="Lieberman T.D."/>
            <person name="Swanson P.K."/>
            <person name="Smith M."/>
            <person name="Roesemann S."/>
            <person name="Alexander J.E."/>
            <person name="Rich S.A."/>
            <person name="Livny J."/>
            <person name="Vlamakis H."/>
            <person name="Clish C."/>
            <person name="Bullock K."/>
            <person name="Deik A."/>
            <person name="Scott J."/>
            <person name="Pierce K.A."/>
            <person name="Xavier R.J."/>
            <person name="Alm E.J."/>
        </authorList>
    </citation>
    <scope>NUCLEOTIDE SEQUENCE [LARGE SCALE GENOMIC DNA]</scope>
    <source>
        <strain evidence="5 6">BIOML-A6</strain>
    </source>
</reference>
<evidence type="ECO:0000256" key="3">
    <source>
        <dbReference type="ARBA" id="ARBA00023163"/>
    </source>
</evidence>
<dbReference type="PRINTS" id="PR00032">
    <property type="entry name" value="HTHARAC"/>
</dbReference>
<gene>
    <name evidence="5" type="ORF">F2Y81_17415</name>
</gene>
<dbReference type="Gene3D" id="1.10.10.60">
    <property type="entry name" value="Homeodomain-like"/>
    <property type="match status" value="1"/>
</dbReference>
<dbReference type="GeneID" id="66307483"/>
<feature type="domain" description="HTH araC/xylS-type" evidence="4">
    <location>
        <begin position="197"/>
        <end position="299"/>
    </location>
</feature>
<keyword evidence="2" id="KW-0238">DNA-binding</keyword>
<dbReference type="Pfam" id="PF12833">
    <property type="entry name" value="HTH_18"/>
    <property type="match status" value="1"/>
</dbReference>
<dbReference type="SMART" id="SM00342">
    <property type="entry name" value="HTH_ARAC"/>
    <property type="match status" value="1"/>
</dbReference>
<comment type="caution">
    <text evidence="5">The sequence shown here is derived from an EMBL/GenBank/DDBJ whole genome shotgun (WGS) entry which is preliminary data.</text>
</comment>
<dbReference type="InterPro" id="IPR018060">
    <property type="entry name" value="HTH_AraC"/>
</dbReference>
<proteinExistence type="predicted"/>
<sequence length="300" mass="34976">MESNEIIKINTIEEYTELFGCPATNHPLISINHLTDVKEFIPIGNPVQLNLYTITIKDGSTCNAKYGWRDYDFKKGAISFFAPGQIHSWNEKTENSGRWGWLLTFHPDFVRKYPLGMKIGKLKFFSYETNEALHMSEAERLIIEGVMENMENEYQRNIDEHTQDIIVSQLDVLLNYSERFYTRQFRTRNSVESDVLTRFQSVLHNHFEKDKDKLITAADIASELSMSTHYLSDMLRSLTGLNTQQHIHIYLIERAKNLLLSTNLSVNEIAFSLGFEYPQYFSRLFKSKTGQTPVEFRNMN</sequence>
<evidence type="ECO:0000256" key="2">
    <source>
        <dbReference type="ARBA" id="ARBA00023125"/>
    </source>
</evidence>
<evidence type="ECO:0000259" key="4">
    <source>
        <dbReference type="PROSITE" id="PS01124"/>
    </source>
</evidence>
<dbReference type="InterPro" id="IPR009057">
    <property type="entry name" value="Homeodomain-like_sf"/>
</dbReference>
<dbReference type="SUPFAM" id="SSF46689">
    <property type="entry name" value="Homeodomain-like"/>
    <property type="match status" value="1"/>
</dbReference>
<keyword evidence="1" id="KW-0805">Transcription regulation</keyword>
<organism evidence="5 6">
    <name type="scientific">Bacteroides cellulosilyticus</name>
    <dbReference type="NCBI Taxonomy" id="246787"/>
    <lineage>
        <taxon>Bacteria</taxon>
        <taxon>Pseudomonadati</taxon>
        <taxon>Bacteroidota</taxon>
        <taxon>Bacteroidia</taxon>
        <taxon>Bacteroidales</taxon>
        <taxon>Bacteroidaceae</taxon>
        <taxon>Bacteroides</taxon>
    </lineage>
</organism>
<dbReference type="Proteomes" id="UP000448877">
    <property type="component" value="Unassembled WGS sequence"/>
</dbReference>
<dbReference type="RefSeq" id="WP_007217619.1">
    <property type="nucleotide sequence ID" value="NZ_CABMLT010000001.1"/>
</dbReference>
<protein>
    <submittedName>
        <fullName evidence="5">Helix-turn-helix transcriptional regulator</fullName>
    </submittedName>
</protein>
<dbReference type="PROSITE" id="PS01124">
    <property type="entry name" value="HTH_ARAC_FAMILY_2"/>
    <property type="match status" value="1"/>
</dbReference>
<dbReference type="PANTHER" id="PTHR43280">
    <property type="entry name" value="ARAC-FAMILY TRANSCRIPTIONAL REGULATOR"/>
    <property type="match status" value="1"/>
</dbReference>
<dbReference type="PANTHER" id="PTHR43280:SF32">
    <property type="entry name" value="TRANSCRIPTIONAL REGULATORY PROTEIN"/>
    <property type="match status" value="1"/>
</dbReference>
<dbReference type="GO" id="GO:0003700">
    <property type="term" value="F:DNA-binding transcription factor activity"/>
    <property type="evidence" value="ECO:0007669"/>
    <property type="project" value="InterPro"/>
</dbReference>
<evidence type="ECO:0000256" key="1">
    <source>
        <dbReference type="ARBA" id="ARBA00023015"/>
    </source>
</evidence>